<gene>
    <name evidence="2" type="ORF">ZIOFF_069069</name>
</gene>
<sequence>MGNCQAADVAATVVIQHRDGRLEKSYWSLPATQVMAANPGHYVAAMITSNVCRPSPSTSHHQRRKPVTYLKLLPPDDTLLIGHVYRLVSFEGLTMRSADHSWSIFLSNLFRNFLAEVLREFASKRHVRLSRLLAKQEEKASSSTVKGEDGYRACTTDPDSTVSAVHSQQPEEHQVEAEVDKELEELVRDMMTRSNMSSSGAARHGQWKPALESIAEVGELTTSAGLHVTERIGRDVAGRLDLEEAIEASLYASLPLLHPPQRGTSLSVGNLIVAEWLLILNEVDHDKYDNVSNHGLHFCRVAVCRFTDITTMKIQIILCEALSRGGVAEACSVVKRVGSNIYTGVEGRLSLEIIYLHLEMAASQCMNILQTGLIIRARALLAACKVEPKPVLSTYDQLLSYGAILPSPNLKLRCLRSILAVLCEWVGSVFAHSLGTTAVGASPILGGLLLLQQTAIINQGARDKITSIRSRYVKGLGPLPKLSVVGDSRATNISSKHHDDYEKFATMQKTIDEQNLTIRERHQKFEALLHQLQQVIPGFSLQPPPTCS</sequence>
<evidence type="ECO:0000313" key="2">
    <source>
        <dbReference type="EMBL" id="KAG6471625.1"/>
    </source>
</evidence>
<protein>
    <submittedName>
        <fullName evidence="2">Uncharacterized protein</fullName>
    </submittedName>
</protein>
<evidence type="ECO:0000256" key="1">
    <source>
        <dbReference type="SAM" id="MobiDB-lite"/>
    </source>
</evidence>
<dbReference type="Pfam" id="PF14009">
    <property type="entry name" value="PADRE"/>
    <property type="match status" value="1"/>
</dbReference>
<name>A0A8J5C3M0_ZINOF</name>
<feature type="compositionally biased region" description="Basic and acidic residues" evidence="1">
    <location>
        <begin position="138"/>
        <end position="151"/>
    </location>
</feature>
<organism evidence="2 3">
    <name type="scientific">Zingiber officinale</name>
    <name type="common">Ginger</name>
    <name type="synonym">Amomum zingiber</name>
    <dbReference type="NCBI Taxonomy" id="94328"/>
    <lineage>
        <taxon>Eukaryota</taxon>
        <taxon>Viridiplantae</taxon>
        <taxon>Streptophyta</taxon>
        <taxon>Embryophyta</taxon>
        <taxon>Tracheophyta</taxon>
        <taxon>Spermatophyta</taxon>
        <taxon>Magnoliopsida</taxon>
        <taxon>Liliopsida</taxon>
        <taxon>Zingiberales</taxon>
        <taxon>Zingiberaceae</taxon>
        <taxon>Zingiber</taxon>
    </lineage>
</organism>
<dbReference type="Proteomes" id="UP000734854">
    <property type="component" value="Unassembled WGS sequence"/>
</dbReference>
<feature type="region of interest" description="Disordered" evidence="1">
    <location>
        <begin position="138"/>
        <end position="177"/>
    </location>
</feature>
<dbReference type="PANTHER" id="PTHR33413:SF1">
    <property type="entry name" value="EXPRESSED PROTEIN"/>
    <property type="match status" value="1"/>
</dbReference>
<comment type="caution">
    <text evidence="2">The sequence shown here is derived from an EMBL/GenBank/DDBJ whole genome shotgun (WGS) entry which is preliminary data.</text>
</comment>
<dbReference type="InterPro" id="IPR025322">
    <property type="entry name" value="PADRE_dom"/>
</dbReference>
<evidence type="ECO:0000313" key="3">
    <source>
        <dbReference type="Proteomes" id="UP000734854"/>
    </source>
</evidence>
<accession>A0A8J5C3M0</accession>
<dbReference type="PANTHER" id="PTHR33413">
    <property type="entry name" value="EXPRESSED PROTEIN"/>
    <property type="match status" value="1"/>
</dbReference>
<keyword evidence="3" id="KW-1185">Reference proteome</keyword>
<feature type="compositionally biased region" description="Polar residues" evidence="1">
    <location>
        <begin position="157"/>
        <end position="168"/>
    </location>
</feature>
<proteinExistence type="predicted"/>
<dbReference type="AlphaFoldDB" id="A0A8J5C3M0"/>
<dbReference type="EMBL" id="JACMSC010000020">
    <property type="protein sequence ID" value="KAG6471625.1"/>
    <property type="molecule type" value="Genomic_DNA"/>
</dbReference>
<reference evidence="2 3" key="1">
    <citation type="submission" date="2020-08" db="EMBL/GenBank/DDBJ databases">
        <title>Plant Genome Project.</title>
        <authorList>
            <person name="Zhang R.-G."/>
        </authorList>
    </citation>
    <scope>NUCLEOTIDE SEQUENCE [LARGE SCALE GENOMIC DNA]</scope>
    <source>
        <tissue evidence="2">Rhizome</tissue>
    </source>
</reference>